<feature type="compositionally biased region" description="Acidic residues" evidence="9">
    <location>
        <begin position="622"/>
        <end position="638"/>
    </location>
</feature>
<keyword evidence="3 10" id="KW-0812">Transmembrane</keyword>
<feature type="transmembrane region" description="Helical" evidence="10">
    <location>
        <begin position="196"/>
        <end position="217"/>
    </location>
</feature>
<feature type="domain" description="J" evidence="11">
    <location>
        <begin position="105"/>
        <end position="170"/>
    </location>
</feature>
<dbReference type="CDD" id="cd06257">
    <property type="entry name" value="DnaJ"/>
    <property type="match status" value="1"/>
</dbReference>
<keyword evidence="2" id="KW-0813">Transport</keyword>
<dbReference type="PANTHER" id="PTHR24075:SF0">
    <property type="entry name" value="TRANSLOCATION PROTEIN SEC63 HOMOLOG"/>
    <property type="match status" value="1"/>
</dbReference>
<dbReference type="Gene3D" id="1.10.3380.10">
    <property type="entry name" value="Sec63 N-terminal domain-like domain"/>
    <property type="match status" value="1"/>
</dbReference>
<dbReference type="GO" id="GO:0006614">
    <property type="term" value="P:SRP-dependent cotranslational protein targeting to membrane"/>
    <property type="evidence" value="ECO:0007669"/>
    <property type="project" value="TreeGrafter"/>
</dbReference>
<dbReference type="GO" id="GO:0031207">
    <property type="term" value="C:Sec62/Sec63 complex"/>
    <property type="evidence" value="ECO:0007669"/>
    <property type="project" value="TreeGrafter"/>
</dbReference>
<dbReference type="SUPFAM" id="SSF81296">
    <property type="entry name" value="E set domains"/>
    <property type="match status" value="1"/>
</dbReference>
<dbReference type="Pfam" id="PF02889">
    <property type="entry name" value="Sec63"/>
    <property type="match status" value="1"/>
</dbReference>
<evidence type="ECO:0000256" key="9">
    <source>
        <dbReference type="SAM" id="MobiDB-lite"/>
    </source>
</evidence>
<gene>
    <name evidence="12" type="ORF">CDEB00056_LOCUS15473</name>
</gene>
<dbReference type="PANTHER" id="PTHR24075">
    <property type="entry name" value="SEC63 DOMAIN-CONTAINING"/>
    <property type="match status" value="1"/>
</dbReference>
<dbReference type="PRINTS" id="PR00625">
    <property type="entry name" value="JDOMAIN"/>
</dbReference>
<feature type="transmembrane region" description="Helical" evidence="10">
    <location>
        <begin position="6"/>
        <end position="26"/>
    </location>
</feature>
<dbReference type="AlphaFoldDB" id="A0A7S3Q9S4"/>
<dbReference type="SMART" id="SM00271">
    <property type="entry name" value="DnaJ"/>
    <property type="match status" value="1"/>
</dbReference>
<evidence type="ECO:0000256" key="4">
    <source>
        <dbReference type="ARBA" id="ARBA00022824"/>
    </source>
</evidence>
<dbReference type="PROSITE" id="PS00636">
    <property type="entry name" value="DNAJ_1"/>
    <property type="match status" value="1"/>
</dbReference>
<dbReference type="Pfam" id="PF00226">
    <property type="entry name" value="DnaJ"/>
    <property type="match status" value="1"/>
</dbReference>
<dbReference type="PROSITE" id="PS50076">
    <property type="entry name" value="DNAJ_2"/>
    <property type="match status" value="1"/>
</dbReference>
<proteinExistence type="predicted"/>
<evidence type="ECO:0000313" key="12">
    <source>
        <dbReference type="EMBL" id="CAE0470620.1"/>
    </source>
</evidence>
<reference evidence="12" key="1">
    <citation type="submission" date="2021-01" db="EMBL/GenBank/DDBJ databases">
        <authorList>
            <person name="Corre E."/>
            <person name="Pelletier E."/>
            <person name="Niang G."/>
            <person name="Scheremetjew M."/>
            <person name="Finn R."/>
            <person name="Kale V."/>
            <person name="Holt S."/>
            <person name="Cochrane G."/>
            <person name="Meng A."/>
            <person name="Brown T."/>
            <person name="Cohen L."/>
        </authorList>
    </citation>
    <scope>NUCLEOTIDE SEQUENCE</scope>
    <source>
        <strain evidence="12">MM31A-1</strain>
    </source>
</reference>
<dbReference type="GO" id="GO:0003723">
    <property type="term" value="F:RNA binding"/>
    <property type="evidence" value="ECO:0007669"/>
    <property type="project" value="TreeGrafter"/>
</dbReference>
<dbReference type="SMART" id="SM00973">
    <property type="entry name" value="Sec63"/>
    <property type="match status" value="1"/>
</dbReference>
<dbReference type="InterPro" id="IPR035892">
    <property type="entry name" value="C2_domain_sf"/>
</dbReference>
<dbReference type="InterPro" id="IPR014756">
    <property type="entry name" value="Ig_E-set"/>
</dbReference>
<dbReference type="InterPro" id="IPR001623">
    <property type="entry name" value="DnaJ_domain"/>
</dbReference>
<protein>
    <recommendedName>
        <fullName evidence="11">J domain-containing protein</fullName>
    </recommendedName>
</protein>
<evidence type="ECO:0000256" key="6">
    <source>
        <dbReference type="ARBA" id="ARBA00022989"/>
    </source>
</evidence>
<dbReference type="Gene3D" id="1.10.150.20">
    <property type="entry name" value="5' to 3' exonuclease, C-terminal subdomain"/>
    <property type="match status" value="1"/>
</dbReference>
<evidence type="ECO:0000256" key="8">
    <source>
        <dbReference type="ARBA" id="ARBA00023186"/>
    </source>
</evidence>
<dbReference type="GO" id="GO:0006620">
    <property type="term" value="P:post-translational protein targeting to endoplasmic reticulum membrane"/>
    <property type="evidence" value="ECO:0007669"/>
    <property type="project" value="TreeGrafter"/>
</dbReference>
<dbReference type="EMBL" id="HBIO01020087">
    <property type="protein sequence ID" value="CAE0470620.1"/>
    <property type="molecule type" value="Transcribed_RNA"/>
</dbReference>
<evidence type="ECO:0000256" key="3">
    <source>
        <dbReference type="ARBA" id="ARBA00022692"/>
    </source>
</evidence>
<evidence type="ECO:0000256" key="1">
    <source>
        <dbReference type="ARBA" id="ARBA00004477"/>
    </source>
</evidence>
<dbReference type="InterPro" id="IPR018253">
    <property type="entry name" value="DnaJ_domain_CS"/>
</dbReference>
<dbReference type="SUPFAM" id="SSF158702">
    <property type="entry name" value="Sec63 N-terminal domain-like"/>
    <property type="match status" value="1"/>
</dbReference>
<dbReference type="GO" id="GO:0008320">
    <property type="term" value="F:protein transmembrane transporter activity"/>
    <property type="evidence" value="ECO:0007669"/>
    <property type="project" value="TreeGrafter"/>
</dbReference>
<feature type="region of interest" description="Disordered" evidence="9">
    <location>
        <begin position="575"/>
        <end position="638"/>
    </location>
</feature>
<feature type="transmembrane region" description="Helical" evidence="10">
    <location>
        <begin position="73"/>
        <end position="93"/>
    </location>
</feature>
<dbReference type="Gene3D" id="1.10.287.110">
    <property type="entry name" value="DnaJ domain"/>
    <property type="match status" value="1"/>
</dbReference>
<dbReference type="SUPFAM" id="SSF46565">
    <property type="entry name" value="Chaperone J-domain"/>
    <property type="match status" value="1"/>
</dbReference>
<dbReference type="InterPro" id="IPR036869">
    <property type="entry name" value="J_dom_sf"/>
</dbReference>
<evidence type="ECO:0000256" key="2">
    <source>
        <dbReference type="ARBA" id="ARBA00022448"/>
    </source>
</evidence>
<keyword evidence="7 10" id="KW-0472">Membrane</keyword>
<accession>A0A7S3Q9S4</accession>
<name>A0A7S3Q9S4_9STRA</name>
<keyword evidence="8" id="KW-0143">Chaperone</keyword>
<dbReference type="InterPro" id="IPR004179">
    <property type="entry name" value="Sec63-dom"/>
</dbReference>
<feature type="compositionally biased region" description="Basic and acidic residues" evidence="9">
    <location>
        <begin position="599"/>
        <end position="614"/>
    </location>
</feature>
<evidence type="ECO:0000256" key="5">
    <source>
        <dbReference type="ARBA" id="ARBA00022927"/>
    </source>
</evidence>
<sequence length="638" mass="72624">MLQYDNQAWNFFALAWLTLYLVPSWYKISIRLYKAFIGTKDSEIGAIARTSDEEKKAKMLKRNSKGLKALDQAFWISFGFTFLFSALFVYLYSSIQEGGEVNSFDPFSILEIDSGADAKAIKKAYRKMSLFWHPDKNPNNPAAEARFMMIAKAYEALTDPAAKENYEKFGNPDGKQSLEVSIGLPSWLLDTDNRNVVLMAYLIIMVGVIPFSVWKYYSNSSKYGEKDVMYDSYSWYHHSLDDTTMMKSLPETFAGSAEFREQNMPKEASEKELINSALAKVKSQMQKPNYNHPILIKGNVLMHSHLTRQTESLSEQYKEDLRFMLGKANSLIDAMISVCQHQEAMKTALNCIQFGQYVTQGCWLKDSSLMQLPHMSEKEMSKNGVESIAEFLAADKDDAKVAKMLKGMDEDKKKDIIKCREIIPRISVETKIFVDDDEDNKVYEGDLCTVQVKVNRENLKEGEKAGLVHAPHFPFPKQEAWWIILGTKEGKIIDIKKVAKAEKEFTHDIKFLAPRTGAYNFDLHVLSNSYIGIDQQTSVEIETLDPSALPEYKVHPDDAELDDEPTLFEEMLNAHNVEEDSDDEDSDSDDDDDDEDEGIRELSAAERKKMELQKKRQAAAGDDSDDDDDSSVEEVYAD</sequence>
<organism evidence="12">
    <name type="scientific">Chaetoceros debilis</name>
    <dbReference type="NCBI Taxonomy" id="122233"/>
    <lineage>
        <taxon>Eukaryota</taxon>
        <taxon>Sar</taxon>
        <taxon>Stramenopiles</taxon>
        <taxon>Ochrophyta</taxon>
        <taxon>Bacillariophyta</taxon>
        <taxon>Coscinodiscophyceae</taxon>
        <taxon>Chaetocerotophycidae</taxon>
        <taxon>Chaetocerotales</taxon>
        <taxon>Chaetocerotaceae</taxon>
        <taxon>Chaetoceros</taxon>
    </lineage>
</organism>
<evidence type="ECO:0000256" key="7">
    <source>
        <dbReference type="ARBA" id="ARBA00023136"/>
    </source>
</evidence>
<evidence type="ECO:0000259" key="11">
    <source>
        <dbReference type="PROSITE" id="PS50076"/>
    </source>
</evidence>
<evidence type="ECO:0000256" key="10">
    <source>
        <dbReference type="SAM" id="Phobius"/>
    </source>
</evidence>
<comment type="subcellular location">
    <subcellularLocation>
        <location evidence="1">Endoplasmic reticulum membrane</location>
        <topology evidence="1">Multi-pass membrane protein</topology>
    </subcellularLocation>
</comment>
<keyword evidence="5" id="KW-0653">Protein transport</keyword>
<dbReference type="Gene3D" id="2.60.40.150">
    <property type="entry name" value="C2 domain"/>
    <property type="match status" value="1"/>
</dbReference>
<keyword evidence="4" id="KW-0256">Endoplasmic reticulum</keyword>
<feature type="compositionally biased region" description="Acidic residues" evidence="9">
    <location>
        <begin position="579"/>
        <end position="598"/>
    </location>
</feature>
<keyword evidence="6 10" id="KW-1133">Transmembrane helix</keyword>